<gene>
    <name evidence="8" type="ORF">PIIN_06543</name>
</gene>
<evidence type="ECO:0000256" key="4">
    <source>
        <dbReference type="ARBA" id="ARBA00023136"/>
    </source>
</evidence>
<evidence type="ECO:0000313" key="9">
    <source>
        <dbReference type="Proteomes" id="UP000007148"/>
    </source>
</evidence>
<organism evidence="8 9">
    <name type="scientific">Serendipita indica (strain DSM 11827)</name>
    <name type="common">Root endophyte fungus</name>
    <name type="synonym">Piriformospora indica</name>
    <dbReference type="NCBI Taxonomy" id="1109443"/>
    <lineage>
        <taxon>Eukaryota</taxon>
        <taxon>Fungi</taxon>
        <taxon>Dikarya</taxon>
        <taxon>Basidiomycota</taxon>
        <taxon>Agaricomycotina</taxon>
        <taxon>Agaricomycetes</taxon>
        <taxon>Sebacinales</taxon>
        <taxon>Serendipitaceae</taxon>
        <taxon>Serendipita</taxon>
    </lineage>
</organism>
<evidence type="ECO:0000259" key="7">
    <source>
        <dbReference type="Pfam" id="PF20649"/>
    </source>
</evidence>
<proteinExistence type="predicted"/>
<name>G4TMR5_SERID</name>
<sequence>MSSLDYATFAHPAFDANEYANAILAAQPYRIPNTSNQLESGFKTTGLIEGGNKEEISVALAKLSFGIDDVNRQLKNVINAHHEGLLSRAASVNQLEGNLLQVNAGLKDISGSVNRLRSKLSIPYGALQAHVARLQKLQVASDVLRRVSRFFMISRRLEAQMAALEQASTSNMDVSKPTTPASPTNGSSTPTTASISGVIEGNEAVDKERERTIIKAALSIAEIYALIDAESQQSEQSDNPEATNDDLPSISLRSITAVSSHLSNVQTARERIMNEMEAMLVTGVQELNRPLLSSALLTASNLRVLPETVQSIVTDLVEVAENRIKEAFDMAALGREKGLKETSAVTSAASNLLYKSRVRTEPTNLTAPQWTNAFWTRLENMISHLSEACIKVYTLEKVLSLQREAASERTFLDAAMTVLENKPSSIYWSTVARMLERSCRDGAKGSSFLTQTLTSQYPKLLRLFQDFFSRISVHTDTTYTQSYQSPETVLTLRAVSTFEAAYLQRSTNRLNELISSTFATSASAYYGGGTYVTGGGYMASSQSSSRPPPNEKEGVAIARVVANELDTAKFDPLLVKACARGVVTSLDMMCTRVENLAAKDRNAVTLIGPNSTIQQMLNAALVNSVYHCWLQLSKIPDSYSDAVLKILEPAVSALQATYLKITDPLMNAIRLDTSAILARVHRLSFADDGVDPISRGGEGSSPYLKELAEKLMFIRLEVLSKYNVGELGQEWTLEIARHILKTFILHLSIIKPLGEAGKLQLIPDMTGLEFALNTLLFEGVAQGTTKPKWRLDVLGHDYYALRSLRQLIFLDDNDLAKPERTGDSPPLIVLHHILVRSPLPLPHKLHGWQETQYVRFIEEHTSEEIWSVLEQGLKHWRTTILSDIEDAEDAGPAGLAKKQEKEKELAAGDAYVRLATKVLQNARTGRVRPGI</sequence>
<comment type="caution">
    <text evidence="8">The sequence shown here is derived from an EMBL/GenBank/DDBJ whole genome shotgun (WGS) entry which is preliminary data.</text>
</comment>
<dbReference type="InParanoid" id="G4TMR5"/>
<dbReference type="HOGENOM" id="CLU_009839_0_0_1"/>
<evidence type="ECO:0000256" key="3">
    <source>
        <dbReference type="ARBA" id="ARBA00023034"/>
    </source>
</evidence>
<evidence type="ECO:0000256" key="1">
    <source>
        <dbReference type="ARBA" id="ARBA00004395"/>
    </source>
</evidence>
<dbReference type="STRING" id="1109443.G4TMR5"/>
<dbReference type="OrthoDB" id="18786at2759"/>
<keyword evidence="9" id="KW-1185">Reference proteome</keyword>
<dbReference type="OMA" id="MMVEYFE"/>
<dbReference type="InterPro" id="IPR049176">
    <property type="entry name" value="COG5_N"/>
</dbReference>
<dbReference type="PANTHER" id="PTHR13228">
    <property type="entry name" value="CONSERVED OLIGOMERIC GOLGI COMPLEX COMPONENT 5"/>
    <property type="match status" value="1"/>
</dbReference>
<reference evidence="8 9" key="1">
    <citation type="journal article" date="2011" name="PLoS Pathog.">
        <title>Endophytic Life Strategies Decoded by Genome and Transcriptome Analyses of the Mutualistic Root Symbiont Piriformospora indica.</title>
        <authorList>
            <person name="Zuccaro A."/>
            <person name="Lahrmann U."/>
            <person name="Guldener U."/>
            <person name="Langen G."/>
            <person name="Pfiffi S."/>
            <person name="Biedenkopf D."/>
            <person name="Wong P."/>
            <person name="Samans B."/>
            <person name="Grimm C."/>
            <person name="Basiewicz M."/>
            <person name="Murat C."/>
            <person name="Martin F."/>
            <person name="Kogel K.H."/>
        </authorList>
    </citation>
    <scope>NUCLEOTIDE SEQUENCE [LARGE SCALE GENOMIC DNA]</scope>
    <source>
        <strain evidence="8 9">DSM 11827</strain>
    </source>
</reference>
<protein>
    <recommendedName>
        <fullName evidence="2">Conserved oligomeric Golgi complex subunit 5</fullName>
    </recommendedName>
</protein>
<feature type="region of interest" description="Disordered" evidence="5">
    <location>
        <begin position="167"/>
        <end position="200"/>
    </location>
</feature>
<dbReference type="GO" id="GO:0006891">
    <property type="term" value="P:intra-Golgi vesicle-mediated transport"/>
    <property type="evidence" value="ECO:0007669"/>
    <property type="project" value="InterPro"/>
</dbReference>
<keyword evidence="4" id="KW-0472">Membrane</keyword>
<evidence type="ECO:0000256" key="5">
    <source>
        <dbReference type="SAM" id="MobiDB-lite"/>
    </source>
</evidence>
<dbReference type="GO" id="GO:0000139">
    <property type="term" value="C:Golgi membrane"/>
    <property type="evidence" value="ECO:0007669"/>
    <property type="project" value="UniProtKB-SubCell"/>
</dbReference>
<dbReference type="InterPro" id="IPR019465">
    <property type="entry name" value="Cog5"/>
</dbReference>
<dbReference type="GO" id="GO:0017119">
    <property type="term" value="C:Golgi transport complex"/>
    <property type="evidence" value="ECO:0007669"/>
    <property type="project" value="InterPro"/>
</dbReference>
<dbReference type="PANTHER" id="PTHR13228:SF3">
    <property type="entry name" value="CONSERVED OLIGOMERIC GOLGI COMPLEX SUBUNIT 5"/>
    <property type="match status" value="1"/>
</dbReference>
<evidence type="ECO:0000256" key="2">
    <source>
        <dbReference type="ARBA" id="ARBA00020974"/>
    </source>
</evidence>
<dbReference type="Pfam" id="PF10392">
    <property type="entry name" value="COG5_N"/>
    <property type="match status" value="1"/>
</dbReference>
<dbReference type="EMBL" id="CAFZ01000173">
    <property type="protein sequence ID" value="CCA72606.1"/>
    <property type="molecule type" value="Genomic_DNA"/>
</dbReference>
<keyword evidence="3" id="KW-0333">Golgi apparatus</keyword>
<evidence type="ECO:0000259" key="6">
    <source>
        <dbReference type="Pfam" id="PF10392"/>
    </source>
</evidence>
<dbReference type="Proteomes" id="UP000007148">
    <property type="component" value="Unassembled WGS sequence"/>
</dbReference>
<dbReference type="eggNOG" id="KOG2211">
    <property type="taxonomic scope" value="Eukaryota"/>
</dbReference>
<feature type="domain" description="Conserved oligomeric Golgi complex subunit 5 N-terminal" evidence="6">
    <location>
        <begin position="9"/>
        <end position="157"/>
    </location>
</feature>
<feature type="compositionally biased region" description="Polar residues" evidence="5">
    <location>
        <begin position="167"/>
        <end position="195"/>
    </location>
</feature>
<dbReference type="InterPro" id="IPR048485">
    <property type="entry name" value="COG5_helical"/>
</dbReference>
<evidence type="ECO:0000313" key="8">
    <source>
        <dbReference type="EMBL" id="CCA72606.1"/>
    </source>
</evidence>
<dbReference type="Pfam" id="PF20649">
    <property type="entry name" value="COG5_C"/>
    <property type="match status" value="1"/>
</dbReference>
<accession>G4TMR5</accession>
<dbReference type="AlphaFoldDB" id="G4TMR5"/>
<comment type="subcellular location">
    <subcellularLocation>
        <location evidence="1">Golgi apparatus membrane</location>
        <topology evidence="1">Peripheral membrane protein</topology>
    </subcellularLocation>
</comment>
<feature type="domain" description="Conserved oligomeric Golgi complex subunit 5 helical" evidence="7">
    <location>
        <begin position="252"/>
        <end position="468"/>
    </location>
</feature>